<dbReference type="InterPro" id="IPR047140">
    <property type="entry name" value="LabA"/>
</dbReference>
<dbReference type="GO" id="GO:0004540">
    <property type="term" value="F:RNA nuclease activity"/>
    <property type="evidence" value="ECO:0007669"/>
    <property type="project" value="InterPro"/>
</dbReference>
<evidence type="ECO:0000313" key="2">
    <source>
        <dbReference type="EMBL" id="GFJ90053.1"/>
    </source>
</evidence>
<reference evidence="2 3" key="2">
    <citation type="submission" date="2020-03" db="EMBL/GenBank/DDBJ databases">
        <authorList>
            <person name="Ichikawa N."/>
            <person name="Kimura A."/>
            <person name="Kitahashi Y."/>
            <person name="Uohara A."/>
        </authorList>
    </citation>
    <scope>NUCLEOTIDE SEQUENCE [LARGE SCALE GENOMIC DNA]</scope>
    <source>
        <strain evidence="2 3">NBRC 108638</strain>
    </source>
</reference>
<dbReference type="Proteomes" id="UP000482960">
    <property type="component" value="Unassembled WGS sequence"/>
</dbReference>
<dbReference type="RefSeq" id="WP_173077488.1">
    <property type="nucleotide sequence ID" value="NZ_BAABJB010000009.1"/>
</dbReference>
<dbReference type="InterPro" id="IPR021139">
    <property type="entry name" value="NYN"/>
</dbReference>
<evidence type="ECO:0000313" key="3">
    <source>
        <dbReference type="Proteomes" id="UP000482960"/>
    </source>
</evidence>
<proteinExistence type="predicted"/>
<dbReference type="EMBL" id="BLPG01000001">
    <property type="protein sequence ID" value="GFJ90053.1"/>
    <property type="molecule type" value="Genomic_DNA"/>
</dbReference>
<dbReference type="Pfam" id="PF01936">
    <property type="entry name" value="NYN"/>
    <property type="match status" value="1"/>
</dbReference>
<dbReference type="PANTHER" id="PTHR35458:SF8">
    <property type="entry name" value="SLR0650 PROTEIN"/>
    <property type="match status" value="1"/>
</dbReference>
<accession>A0A6V8KY69</accession>
<reference evidence="2 3" key="1">
    <citation type="submission" date="2020-03" db="EMBL/GenBank/DDBJ databases">
        <title>Whole genome shotgun sequence of Phytohabitans rumicis NBRC 108638.</title>
        <authorList>
            <person name="Komaki H."/>
            <person name="Tamura T."/>
        </authorList>
    </citation>
    <scope>NUCLEOTIDE SEQUENCE [LARGE SCALE GENOMIC DNA]</scope>
    <source>
        <strain evidence="2 3">NBRC 108638</strain>
    </source>
</reference>
<dbReference type="AlphaFoldDB" id="A0A6V8KY69"/>
<evidence type="ECO:0000259" key="1">
    <source>
        <dbReference type="Pfam" id="PF01936"/>
    </source>
</evidence>
<gene>
    <name evidence="2" type="ORF">Prum_036950</name>
</gene>
<sequence>MRRVRVYVDGFNLYHGMKAQFGRAFHWLDLEALGRTLLRPGQRLDLVRYFTARVREHDAGRRRQVTYLEALHAFCALVETQEGRFQQKTCRCFACQATWTTYEEKETDVNLAVALVEDAALDRFDIALIVSADSDLCPAIRAVRRIRPGSKIIAIFPPKRHSDELKRTADAVYWLGRDKLRQSQLPPEVITPSGIKLTRPSYWG</sequence>
<organism evidence="2 3">
    <name type="scientific">Phytohabitans rumicis</name>
    <dbReference type="NCBI Taxonomy" id="1076125"/>
    <lineage>
        <taxon>Bacteria</taxon>
        <taxon>Bacillati</taxon>
        <taxon>Actinomycetota</taxon>
        <taxon>Actinomycetes</taxon>
        <taxon>Micromonosporales</taxon>
        <taxon>Micromonosporaceae</taxon>
    </lineage>
</organism>
<keyword evidence="3" id="KW-1185">Reference proteome</keyword>
<dbReference type="CDD" id="cd18722">
    <property type="entry name" value="PIN_NicB-like"/>
    <property type="match status" value="1"/>
</dbReference>
<dbReference type="PANTHER" id="PTHR35458">
    <property type="entry name" value="SLR0755 PROTEIN"/>
    <property type="match status" value="1"/>
</dbReference>
<comment type="caution">
    <text evidence="2">The sequence shown here is derived from an EMBL/GenBank/DDBJ whole genome shotgun (WGS) entry which is preliminary data.</text>
</comment>
<name>A0A6V8KY69_9ACTN</name>
<protein>
    <recommendedName>
        <fullName evidence="1">NYN domain-containing protein</fullName>
    </recommendedName>
</protein>
<dbReference type="Gene3D" id="3.40.50.1010">
    <property type="entry name" value="5'-nuclease"/>
    <property type="match status" value="1"/>
</dbReference>
<feature type="domain" description="NYN" evidence="1">
    <location>
        <begin position="3"/>
        <end position="173"/>
    </location>
</feature>